<keyword evidence="3" id="KW-1185">Reference proteome</keyword>
<evidence type="ECO:0000313" key="3">
    <source>
        <dbReference type="Proteomes" id="UP001303889"/>
    </source>
</evidence>
<reference evidence="2" key="2">
    <citation type="submission" date="2023-05" db="EMBL/GenBank/DDBJ databases">
        <authorList>
            <consortium name="Lawrence Berkeley National Laboratory"/>
            <person name="Steindorff A."/>
            <person name="Hensen N."/>
            <person name="Bonometti L."/>
            <person name="Westerberg I."/>
            <person name="Brannstrom I.O."/>
            <person name="Guillou S."/>
            <person name="Cros-Aarteil S."/>
            <person name="Calhoun S."/>
            <person name="Haridas S."/>
            <person name="Kuo A."/>
            <person name="Mondo S."/>
            <person name="Pangilinan J."/>
            <person name="Riley R."/>
            <person name="Labutti K."/>
            <person name="Andreopoulos B."/>
            <person name="Lipzen A."/>
            <person name="Chen C."/>
            <person name="Yanf M."/>
            <person name="Daum C."/>
            <person name="Ng V."/>
            <person name="Clum A."/>
            <person name="Ohm R."/>
            <person name="Martin F."/>
            <person name="Silar P."/>
            <person name="Natvig D."/>
            <person name="Lalanne C."/>
            <person name="Gautier V."/>
            <person name="Ament-Velasquez S.L."/>
            <person name="Kruys A."/>
            <person name="Hutchinson M.I."/>
            <person name="Powell A.J."/>
            <person name="Barry K."/>
            <person name="Miller A.N."/>
            <person name="Grigoriev I.V."/>
            <person name="Debuchy R."/>
            <person name="Gladieux P."/>
            <person name="Thoren M.H."/>
            <person name="Johannesson H."/>
        </authorList>
    </citation>
    <scope>NUCLEOTIDE SEQUENCE</scope>
    <source>
        <strain evidence="2">CBS 103.79</strain>
    </source>
</reference>
<dbReference type="InterPro" id="IPR029058">
    <property type="entry name" value="AB_hydrolase_fold"/>
</dbReference>
<proteinExistence type="predicted"/>
<dbReference type="AlphaFoldDB" id="A0AAN6MP20"/>
<dbReference type="Gene3D" id="3.40.50.1820">
    <property type="entry name" value="alpha/beta hydrolase"/>
    <property type="match status" value="1"/>
</dbReference>
<protein>
    <submittedName>
        <fullName evidence="2">Alpha/Beta hydrolase protein</fullName>
    </submittedName>
</protein>
<accession>A0AAN6MP20</accession>
<evidence type="ECO:0000259" key="1">
    <source>
        <dbReference type="Pfam" id="PF00561"/>
    </source>
</evidence>
<gene>
    <name evidence="2" type="ORF">C8A05DRAFT_42978</name>
</gene>
<feature type="domain" description="AB hydrolase-1" evidence="1">
    <location>
        <begin position="91"/>
        <end position="164"/>
    </location>
</feature>
<dbReference type="GO" id="GO:0016787">
    <property type="term" value="F:hydrolase activity"/>
    <property type="evidence" value="ECO:0007669"/>
    <property type="project" value="UniProtKB-KW"/>
</dbReference>
<dbReference type="EMBL" id="MU855425">
    <property type="protein sequence ID" value="KAK3903881.1"/>
    <property type="molecule type" value="Genomic_DNA"/>
</dbReference>
<sequence>MFTHFTFKHLHWRRPTGPLPALSPGIERLFVTAPDGSLELLYAPPLPNPPTPPTSPAPTPLFFVHGGMHGGSHHPRFLRMVYATGMRELADDVLAALRWVQEREGGREAVLVGHSSGGAVVQWLMSEGEVRAKGLVLVAVTPGYGAERIAQSWRDLDPWFVSRMICHLWHPNSPLAEQIDEYAESFQDRACPYESFVWAVDLMKPDRGESVMVLCAELDRIMRLPIMEDLAETYRTTYSTMVRREQLQGADAEVSPLPGEGDGDSVGHGVRYCVVPRSGHQLQNDASWEIGARKLLAFCEQL</sequence>
<keyword evidence="2" id="KW-0378">Hydrolase</keyword>
<evidence type="ECO:0000313" key="2">
    <source>
        <dbReference type="EMBL" id="KAK3903881.1"/>
    </source>
</evidence>
<dbReference type="Proteomes" id="UP001303889">
    <property type="component" value="Unassembled WGS sequence"/>
</dbReference>
<dbReference type="InterPro" id="IPR000073">
    <property type="entry name" value="AB_hydrolase_1"/>
</dbReference>
<dbReference type="SUPFAM" id="SSF53474">
    <property type="entry name" value="alpha/beta-Hydrolases"/>
    <property type="match status" value="1"/>
</dbReference>
<name>A0AAN6MP20_9PEZI</name>
<comment type="caution">
    <text evidence="2">The sequence shown here is derived from an EMBL/GenBank/DDBJ whole genome shotgun (WGS) entry which is preliminary data.</text>
</comment>
<dbReference type="Pfam" id="PF00561">
    <property type="entry name" value="Abhydrolase_1"/>
    <property type="match status" value="1"/>
</dbReference>
<reference evidence="2" key="1">
    <citation type="journal article" date="2023" name="Mol. Phylogenet. Evol.">
        <title>Genome-scale phylogeny and comparative genomics of the fungal order Sordariales.</title>
        <authorList>
            <person name="Hensen N."/>
            <person name="Bonometti L."/>
            <person name="Westerberg I."/>
            <person name="Brannstrom I.O."/>
            <person name="Guillou S."/>
            <person name="Cros-Aarteil S."/>
            <person name="Calhoun S."/>
            <person name="Haridas S."/>
            <person name="Kuo A."/>
            <person name="Mondo S."/>
            <person name="Pangilinan J."/>
            <person name="Riley R."/>
            <person name="LaButti K."/>
            <person name="Andreopoulos B."/>
            <person name="Lipzen A."/>
            <person name="Chen C."/>
            <person name="Yan M."/>
            <person name="Daum C."/>
            <person name="Ng V."/>
            <person name="Clum A."/>
            <person name="Steindorff A."/>
            <person name="Ohm R.A."/>
            <person name="Martin F."/>
            <person name="Silar P."/>
            <person name="Natvig D.O."/>
            <person name="Lalanne C."/>
            <person name="Gautier V."/>
            <person name="Ament-Velasquez S.L."/>
            <person name="Kruys A."/>
            <person name="Hutchinson M.I."/>
            <person name="Powell A.J."/>
            <person name="Barry K."/>
            <person name="Miller A.N."/>
            <person name="Grigoriev I.V."/>
            <person name="Debuchy R."/>
            <person name="Gladieux P."/>
            <person name="Hiltunen Thoren M."/>
            <person name="Johannesson H."/>
        </authorList>
    </citation>
    <scope>NUCLEOTIDE SEQUENCE</scope>
    <source>
        <strain evidence="2">CBS 103.79</strain>
    </source>
</reference>
<organism evidence="2 3">
    <name type="scientific">Staphylotrichum tortipilum</name>
    <dbReference type="NCBI Taxonomy" id="2831512"/>
    <lineage>
        <taxon>Eukaryota</taxon>
        <taxon>Fungi</taxon>
        <taxon>Dikarya</taxon>
        <taxon>Ascomycota</taxon>
        <taxon>Pezizomycotina</taxon>
        <taxon>Sordariomycetes</taxon>
        <taxon>Sordariomycetidae</taxon>
        <taxon>Sordariales</taxon>
        <taxon>Chaetomiaceae</taxon>
        <taxon>Staphylotrichum</taxon>
    </lineage>
</organism>